<dbReference type="InterPro" id="IPR036132">
    <property type="entry name" value="Vac_ATP_synth_c_sf"/>
</dbReference>
<dbReference type="Pfam" id="PF03223">
    <property type="entry name" value="V-ATPase_C"/>
    <property type="match status" value="1"/>
</dbReference>
<evidence type="ECO:0000256" key="1">
    <source>
        <dbReference type="ARBA" id="ARBA00006138"/>
    </source>
</evidence>
<keyword evidence="2 5" id="KW-0813">Transport</keyword>
<dbReference type="InterPro" id="IPR004907">
    <property type="entry name" value="ATPase_V1-cplx_csu"/>
</dbReference>
<organism evidence="7">
    <name type="scientific">Rhizochromulina marina</name>
    <dbReference type="NCBI Taxonomy" id="1034831"/>
    <lineage>
        <taxon>Eukaryota</taxon>
        <taxon>Sar</taxon>
        <taxon>Stramenopiles</taxon>
        <taxon>Ochrophyta</taxon>
        <taxon>Dictyochophyceae</taxon>
        <taxon>Rhizochromulinales</taxon>
        <taxon>Rhizochromulina</taxon>
    </lineage>
</organism>
<accession>A0A7S2WV40</accession>
<gene>
    <name evidence="7" type="ORF">RMAR1173_LOCUS20404</name>
</gene>
<evidence type="ECO:0000256" key="6">
    <source>
        <dbReference type="SAM" id="Coils"/>
    </source>
</evidence>
<protein>
    <recommendedName>
        <fullName evidence="5">V-type proton ATPase subunit C</fullName>
    </recommendedName>
</protein>
<dbReference type="GO" id="GO:0046961">
    <property type="term" value="F:proton-transporting ATPase activity, rotational mechanism"/>
    <property type="evidence" value="ECO:0007669"/>
    <property type="project" value="InterPro"/>
</dbReference>
<sequence length="427" mass="47262">MASAAYWMVTLPNEGGSSERTLSSIKAAIAGGGSPLAVASQVEVPGLLVGTLDSLMSLSDELGKHDSSVESLVRKIERQYSELTGKSQESLKVYTVPPARYLQQFSWDIARFPPRRPLPQLIEMILSNMASVEEEMKQFNVSLSDATQNLAALQRKKGGNLTMMPLDEILTPDVTDRFVDTEYLKTVCVVVPKSAERDFLATYHQIGEDIAGFGGPDWAANAQACGQPDSNYGPFCERMRVAGSPAVPGSAQKLATKGDQSLFSLVLLKGQYEGGYVDEDGAFQPGCYVDFTEKFQAAAREKRFVVREFVKEENPGPSVQDQIEELERTAQSYAANMRRWCQSQYGEVLSSWIHLKVIRCFVESVLRYGLPPNFTLAVLNVQRNKETALGLAMNRLVDAKLFSEEDGEDDGEYHEYCRIEFTIEGAK</sequence>
<comment type="similarity">
    <text evidence="1 5">Belongs to the V-ATPase C subunit family.</text>
</comment>
<dbReference type="AlphaFoldDB" id="A0A7S2WV40"/>
<dbReference type="PANTHER" id="PTHR10137">
    <property type="entry name" value="V-TYPE PROTON ATPASE SUBUNIT C"/>
    <property type="match status" value="1"/>
</dbReference>
<dbReference type="SUPFAM" id="SSF118203">
    <property type="entry name" value="Vacuolar ATP synthase subunit C"/>
    <property type="match status" value="1"/>
</dbReference>
<dbReference type="GO" id="GO:0000221">
    <property type="term" value="C:vacuolar proton-transporting V-type ATPase, V1 domain"/>
    <property type="evidence" value="ECO:0007669"/>
    <property type="project" value="TreeGrafter"/>
</dbReference>
<dbReference type="CDD" id="cd14785">
    <property type="entry name" value="V-ATPase_C"/>
    <property type="match status" value="1"/>
</dbReference>
<reference evidence="7" key="1">
    <citation type="submission" date="2021-01" db="EMBL/GenBank/DDBJ databases">
        <authorList>
            <person name="Corre E."/>
            <person name="Pelletier E."/>
            <person name="Niang G."/>
            <person name="Scheremetjew M."/>
            <person name="Finn R."/>
            <person name="Kale V."/>
            <person name="Holt S."/>
            <person name="Cochrane G."/>
            <person name="Meng A."/>
            <person name="Brown T."/>
            <person name="Cohen L."/>
        </authorList>
    </citation>
    <scope>NUCLEOTIDE SEQUENCE</scope>
    <source>
        <strain evidence="7">CCMP1243</strain>
    </source>
</reference>
<comment type="function">
    <text evidence="5">Subunit of the V1 complex of vacuolar(H+)-ATPase (V-ATPase), a multisubunit enzyme composed of a peripheral complex (V1) that hydrolyzes ATP and a membrane integral complex (V0) that translocates protons. V-ATPase is responsible for acidifying and maintaining the pH of intracellular compartments and in some cell types, is targeted to the plasma membrane, where it is responsible for acidifying the extracellular environment. Subunit C is necessary for the assembly of the catalytic sector of the enzyme and is likely to have a specific function in its catalytic activity.</text>
</comment>
<feature type="coiled-coil region" evidence="6">
    <location>
        <begin position="129"/>
        <end position="156"/>
    </location>
</feature>
<evidence type="ECO:0000256" key="2">
    <source>
        <dbReference type="ARBA" id="ARBA00022448"/>
    </source>
</evidence>
<proteinExistence type="inferred from homology"/>
<dbReference type="PANTHER" id="PTHR10137:SF0">
    <property type="entry name" value="V-TYPE PROTON ATPASE SUBUNIT C"/>
    <property type="match status" value="1"/>
</dbReference>
<keyword evidence="6" id="KW-0175">Coiled coil</keyword>
<keyword evidence="4 5" id="KW-0406">Ion transport</keyword>
<comment type="subunit">
    <text evidence="5">V-ATPase is a heteromultimeric enzyme composed of a peripheral catalytic V1 complex (components A to H) attached to an integral membrane V0 proton pore complex.</text>
</comment>
<evidence type="ECO:0000313" key="7">
    <source>
        <dbReference type="EMBL" id="CAD9709411.1"/>
    </source>
</evidence>
<keyword evidence="3 5" id="KW-0375">Hydrogen ion transport</keyword>
<evidence type="ECO:0000256" key="4">
    <source>
        <dbReference type="ARBA" id="ARBA00023065"/>
    </source>
</evidence>
<dbReference type="Gene3D" id="1.20.1460.10">
    <property type="entry name" value="subunit c (vma5p) of the yeast v-atpase, domain 2"/>
    <property type="match status" value="2"/>
</dbReference>
<evidence type="ECO:0000256" key="5">
    <source>
        <dbReference type="RuleBase" id="RU364010"/>
    </source>
</evidence>
<name>A0A7S2WV40_9STRA</name>
<dbReference type="EMBL" id="HBHJ01030904">
    <property type="protein sequence ID" value="CAD9709411.1"/>
    <property type="molecule type" value="Transcribed_RNA"/>
</dbReference>
<evidence type="ECO:0000256" key="3">
    <source>
        <dbReference type="ARBA" id="ARBA00022781"/>
    </source>
</evidence>